<dbReference type="SUPFAM" id="SSF53756">
    <property type="entry name" value="UDP-Glycosyltransferase/glycogen phosphorylase"/>
    <property type="match status" value="1"/>
</dbReference>
<proteinExistence type="predicted"/>
<dbReference type="Pfam" id="PF13692">
    <property type="entry name" value="Glyco_trans_1_4"/>
    <property type="match status" value="1"/>
</dbReference>
<dbReference type="EMBL" id="FPCJ01000001">
    <property type="protein sequence ID" value="SFV33041.1"/>
    <property type="molecule type" value="Genomic_DNA"/>
</dbReference>
<dbReference type="OrthoDB" id="9816564at2"/>
<dbReference type="GO" id="GO:0016757">
    <property type="term" value="F:glycosyltransferase activity"/>
    <property type="evidence" value="ECO:0007669"/>
    <property type="project" value="TreeGrafter"/>
</dbReference>
<dbReference type="STRING" id="1393122.SAMN05660895_1537"/>
<sequence length="412" mass="48347">MLISGRNIVIIGLQPWYTDIGSNCKHIATTLATANQVLYVNIPLNRKLLLFKKRYPELAYHFEVARGTKPALVQIDDHFWNFYPPTIHESINWIRSAYAFDKLNFLNNKRLAKDIHWAVTELGFKNYLLFNDNDIFRGYYLKELLHPEMYIYYCRDFLRAVPYFSYHANRIEPLHIRKADLALSNSHYLEDYLKEFNSNSFFTGQGCNIELFNGYKVFDTPDDIKHIPHPRIGYVGNLYGLRLDEEIFFTIAKYNQDWQIILIGPEDESFRKSKLHDLTNVHFLGKKPLESLPAYIQSIDVCLNPQRINELTIGNYPLKVDEYLAMGKPVVATQTHAMKMFETYCYLAEKKEDFPVLIKQALHENNALLEEERKSFARKHTWENTVSMISEYIILTENHILKHPTKSTESKS</sequence>
<keyword evidence="1 2" id="KW-0808">Transferase</keyword>
<evidence type="ECO:0000313" key="3">
    <source>
        <dbReference type="Proteomes" id="UP000199537"/>
    </source>
</evidence>
<dbReference type="Proteomes" id="UP000199537">
    <property type="component" value="Unassembled WGS sequence"/>
</dbReference>
<evidence type="ECO:0000256" key="1">
    <source>
        <dbReference type="ARBA" id="ARBA00022679"/>
    </source>
</evidence>
<dbReference type="GO" id="GO:0009103">
    <property type="term" value="P:lipopolysaccharide biosynthetic process"/>
    <property type="evidence" value="ECO:0007669"/>
    <property type="project" value="TreeGrafter"/>
</dbReference>
<dbReference type="PANTHER" id="PTHR46401">
    <property type="entry name" value="GLYCOSYLTRANSFERASE WBBK-RELATED"/>
    <property type="match status" value="1"/>
</dbReference>
<name>A0A1I7NEF7_9BACT</name>
<keyword evidence="3" id="KW-1185">Reference proteome</keyword>
<evidence type="ECO:0000313" key="2">
    <source>
        <dbReference type="EMBL" id="SFV33041.1"/>
    </source>
</evidence>
<dbReference type="AlphaFoldDB" id="A0A1I7NEF7"/>
<dbReference type="Gene3D" id="3.40.50.2000">
    <property type="entry name" value="Glycogen Phosphorylase B"/>
    <property type="match status" value="1"/>
</dbReference>
<dbReference type="PANTHER" id="PTHR46401:SF2">
    <property type="entry name" value="GLYCOSYLTRANSFERASE WBBK-RELATED"/>
    <property type="match status" value="1"/>
</dbReference>
<reference evidence="3" key="1">
    <citation type="submission" date="2016-10" db="EMBL/GenBank/DDBJ databases">
        <authorList>
            <person name="Varghese N."/>
            <person name="Submissions S."/>
        </authorList>
    </citation>
    <scope>NUCLEOTIDE SEQUENCE [LARGE SCALE GENOMIC DNA]</scope>
    <source>
        <strain evidence="3">DSM 14807</strain>
    </source>
</reference>
<organism evidence="2 3">
    <name type="scientific">Thermoflavifilum thermophilum</name>
    <dbReference type="NCBI Taxonomy" id="1393122"/>
    <lineage>
        <taxon>Bacteria</taxon>
        <taxon>Pseudomonadati</taxon>
        <taxon>Bacteroidota</taxon>
        <taxon>Chitinophagia</taxon>
        <taxon>Chitinophagales</taxon>
        <taxon>Chitinophagaceae</taxon>
        <taxon>Thermoflavifilum</taxon>
    </lineage>
</organism>
<protein>
    <submittedName>
        <fullName evidence="2">Glycosyltransferase involved in cell wall bisynthesis</fullName>
    </submittedName>
</protein>
<accession>A0A1I7NEF7</accession>
<gene>
    <name evidence="2" type="ORF">SAMN05660895_1537</name>
</gene>